<evidence type="ECO:0000256" key="9">
    <source>
        <dbReference type="ARBA" id="ARBA00023136"/>
    </source>
</evidence>
<dbReference type="GO" id="GO:0006914">
    <property type="term" value="P:autophagy"/>
    <property type="evidence" value="ECO:0007669"/>
    <property type="project" value="UniProtKB-KW"/>
</dbReference>
<organism evidence="12 13">
    <name type="scientific">Rhodofomes roseus</name>
    <dbReference type="NCBI Taxonomy" id="34475"/>
    <lineage>
        <taxon>Eukaryota</taxon>
        <taxon>Fungi</taxon>
        <taxon>Dikarya</taxon>
        <taxon>Basidiomycota</taxon>
        <taxon>Agaricomycotina</taxon>
        <taxon>Agaricomycetes</taxon>
        <taxon>Polyporales</taxon>
        <taxon>Rhodofomes</taxon>
    </lineage>
</organism>
<comment type="similarity">
    <text evidence="2 10">Belongs to the ATG22 family.</text>
</comment>
<dbReference type="GO" id="GO:0032974">
    <property type="term" value="P:amino acid transmembrane export from vacuole"/>
    <property type="evidence" value="ECO:0007669"/>
    <property type="project" value="InterPro"/>
</dbReference>
<dbReference type="Pfam" id="PF11700">
    <property type="entry name" value="ATG22"/>
    <property type="match status" value="1"/>
</dbReference>
<dbReference type="GO" id="GO:0005774">
    <property type="term" value="C:vacuolar membrane"/>
    <property type="evidence" value="ECO:0007669"/>
    <property type="project" value="UniProtKB-SubCell"/>
</dbReference>
<evidence type="ECO:0000256" key="7">
    <source>
        <dbReference type="ARBA" id="ARBA00022989"/>
    </source>
</evidence>
<feature type="transmembrane region" description="Helical" evidence="10">
    <location>
        <begin position="598"/>
        <end position="616"/>
    </location>
</feature>
<feature type="region of interest" description="Disordered" evidence="11">
    <location>
        <begin position="216"/>
        <end position="236"/>
    </location>
</feature>
<dbReference type="PANTHER" id="PTHR23519">
    <property type="entry name" value="AUTOPHAGY-RELATED PROTEIN 22"/>
    <property type="match status" value="1"/>
</dbReference>
<evidence type="ECO:0000256" key="5">
    <source>
        <dbReference type="ARBA" id="ARBA00022692"/>
    </source>
</evidence>
<feature type="transmembrane region" description="Helical" evidence="10">
    <location>
        <begin position="636"/>
        <end position="657"/>
    </location>
</feature>
<dbReference type="InterPro" id="IPR044738">
    <property type="entry name" value="Atg22"/>
</dbReference>
<dbReference type="InterPro" id="IPR024671">
    <property type="entry name" value="Atg22-like"/>
</dbReference>
<feature type="transmembrane region" description="Helical" evidence="10">
    <location>
        <begin position="483"/>
        <end position="500"/>
    </location>
</feature>
<comment type="function">
    <text evidence="10">Vacuolar effluxer which mediate the efflux of amino acids resulting from autophagic degradation. The release of autophagic amino acids allows the maintenance of protein synthesis and viability during nitrogen starvation.</text>
</comment>
<evidence type="ECO:0000256" key="2">
    <source>
        <dbReference type="ARBA" id="ARBA00006978"/>
    </source>
</evidence>
<feature type="transmembrane region" description="Helical" evidence="10">
    <location>
        <begin position="135"/>
        <end position="153"/>
    </location>
</feature>
<dbReference type="Pfam" id="PF00153">
    <property type="entry name" value="Mito_carr"/>
    <property type="match status" value="1"/>
</dbReference>
<feature type="transmembrane region" description="Helical" evidence="10">
    <location>
        <begin position="846"/>
        <end position="864"/>
    </location>
</feature>
<feature type="transmembrane region" description="Helical" evidence="10">
    <location>
        <begin position="380"/>
        <end position="404"/>
    </location>
</feature>
<evidence type="ECO:0000256" key="4">
    <source>
        <dbReference type="ARBA" id="ARBA00022554"/>
    </source>
</evidence>
<gene>
    <name evidence="12" type="ORF">EVJ58_g9936</name>
</gene>
<feature type="transmembrane region" description="Helical" evidence="10">
    <location>
        <begin position="449"/>
        <end position="471"/>
    </location>
</feature>
<name>A0A4Y9XT80_9APHY</name>
<evidence type="ECO:0000256" key="8">
    <source>
        <dbReference type="ARBA" id="ARBA00023006"/>
    </source>
</evidence>
<dbReference type="InterPro" id="IPR023395">
    <property type="entry name" value="MCP_dom_sf"/>
</dbReference>
<keyword evidence="6 10" id="KW-0029">Amino-acid transport</keyword>
<comment type="subcellular location">
    <subcellularLocation>
        <location evidence="1 10">Vacuole membrane</location>
        <topology evidence="1 10">Multi-pass membrane protein</topology>
    </subcellularLocation>
</comment>
<feature type="transmembrane region" description="Helical" evidence="10">
    <location>
        <begin position="103"/>
        <end position="123"/>
    </location>
</feature>
<feature type="transmembrane region" description="Helical" evidence="10">
    <location>
        <begin position="29"/>
        <end position="50"/>
    </location>
</feature>
<dbReference type="STRING" id="34475.A0A4Y9XT80"/>
<evidence type="ECO:0000313" key="12">
    <source>
        <dbReference type="EMBL" id="TFY52577.1"/>
    </source>
</evidence>
<dbReference type="CDD" id="cd17483">
    <property type="entry name" value="MFS_Atg22_like"/>
    <property type="match status" value="1"/>
</dbReference>
<evidence type="ECO:0000256" key="11">
    <source>
        <dbReference type="SAM" id="MobiDB-lite"/>
    </source>
</evidence>
<feature type="transmembrane region" description="Helical" evidence="10">
    <location>
        <begin position="276"/>
        <end position="295"/>
    </location>
</feature>
<feature type="transmembrane region" description="Helical" evidence="10">
    <location>
        <begin position="416"/>
        <end position="437"/>
    </location>
</feature>
<keyword evidence="7 10" id="KW-1133">Transmembrane helix</keyword>
<comment type="caution">
    <text evidence="12">The sequence shown here is derived from an EMBL/GenBank/DDBJ whole genome shotgun (WGS) entry which is preliminary data.</text>
</comment>
<keyword evidence="4 10" id="KW-0926">Vacuole</keyword>
<keyword evidence="3 10" id="KW-0813">Transport</keyword>
<dbReference type="InterPro" id="IPR018108">
    <property type="entry name" value="MCP_transmembrane"/>
</dbReference>
<reference evidence="12 13" key="1">
    <citation type="submission" date="2019-01" db="EMBL/GenBank/DDBJ databases">
        <title>Genome sequencing of the rare red list fungi Fomitopsis rosea.</title>
        <authorList>
            <person name="Buettner E."/>
            <person name="Kellner H."/>
        </authorList>
    </citation>
    <scope>NUCLEOTIDE SEQUENCE [LARGE SCALE GENOMIC DNA]</scope>
    <source>
        <strain evidence="12 13">DSM 105464</strain>
    </source>
</reference>
<keyword evidence="8 10" id="KW-0072">Autophagy</keyword>
<dbReference type="SUPFAM" id="SSF103473">
    <property type="entry name" value="MFS general substrate transporter"/>
    <property type="match status" value="2"/>
</dbReference>
<accession>A0A4Y9XT80</accession>
<evidence type="ECO:0000256" key="1">
    <source>
        <dbReference type="ARBA" id="ARBA00004128"/>
    </source>
</evidence>
<dbReference type="PANTHER" id="PTHR23519:SF1">
    <property type="entry name" value="AUTOPHAGY-RELATED PROTEIN 22"/>
    <property type="match status" value="1"/>
</dbReference>
<keyword evidence="9 10" id="KW-0472">Membrane</keyword>
<feature type="compositionally biased region" description="Basic and acidic residues" evidence="11">
    <location>
        <begin position="224"/>
        <end position="234"/>
    </location>
</feature>
<dbReference type="SUPFAM" id="SSF103506">
    <property type="entry name" value="Mitochondrial carrier"/>
    <property type="match status" value="1"/>
</dbReference>
<dbReference type="Proteomes" id="UP000298390">
    <property type="component" value="Unassembled WGS sequence"/>
</dbReference>
<feature type="transmembrane region" description="Helical" evidence="10">
    <location>
        <begin position="301"/>
        <end position="321"/>
    </location>
</feature>
<feature type="transmembrane region" description="Helical" evidence="10">
    <location>
        <begin position="159"/>
        <end position="185"/>
    </location>
</feature>
<dbReference type="AlphaFoldDB" id="A0A4Y9XT80"/>
<sequence>MTSIVLLPEDSEDTTKYDERGYKRHFRGWLSYAFASEVFVVVSLTLFLPICLEQFARDNGYLLPDRTQPCKAAQNTTVGPTAEPGQARCVVKLGWVWIDTASFSLYVYSVSVALQALTVISMGGIADHPPHRKRLLLAFAALGSFAAILFLAVPSSTPIWPSVGLLAICANVGFGASIVALNAYIPSLARSTRAVVTAQAELVRLRELHARRASADPDVYATTPDERGPDHGDSAAEPLLQRTTADRVHPDVFAAKLAHDTALSAATARISSHGIALGYGAGIFMLLLALIPVTRLGGSTFALRLAVGLSGVWWGAVLAACGHCGCPGAAQLGARIALTQEPGEGEAVEEKWSAWREIVGAWKRLGGMLRWREIKRLRNTFVYLAAWFLLSDGFTTITSTALLFGKTSLGMPPSALILIGVLTPSAGILGSLAWPLIQRRLAWSNLRILVVLVVMASLIPAYGCLGFLPVFQSGVKFGGLTTWGEMYVLAVYFGSVYGAFQGYARAFYAELIPPGEEARWYGLFSITDKGQEPHGLPPAGRYRPLTAPAMSQASAEPQVPPAAVDERQPLLAIVEQDPEEQLDDVDVSPEKKSSWWTYSWYAVLTILVGVALGFFIKGFIDADDVEFDLGKALKSALGGGLSGAAAMLLQVLTLMPLRTVMNYQYRYGTTMTTAINTLYADGGWTRYYQGLTAALIQGPVSRFGDTAANAGILALLQSNSFMRRLPALAKTVFASLAAALFRMILTPVDTVKTTLQTEGKPGARAHPREDPAVLPPPDTLLEKLLRRAFIGFCASVVSDTISNSLRVVKTYRQVHRARIGYMESARAVIATDGLKGLFGRGLKTRILANGLQGLMFSILWRFFLDLWNEKTK</sequence>
<evidence type="ECO:0000256" key="6">
    <source>
        <dbReference type="ARBA" id="ARBA00022970"/>
    </source>
</evidence>
<evidence type="ECO:0000313" key="13">
    <source>
        <dbReference type="Proteomes" id="UP000298390"/>
    </source>
</evidence>
<dbReference type="InterPro" id="IPR036259">
    <property type="entry name" value="MFS_trans_sf"/>
</dbReference>
<dbReference type="Gene3D" id="1.50.40.10">
    <property type="entry name" value="Mitochondrial carrier domain"/>
    <property type="match status" value="2"/>
</dbReference>
<evidence type="ECO:0000256" key="10">
    <source>
        <dbReference type="RuleBase" id="RU363073"/>
    </source>
</evidence>
<keyword evidence="5 10" id="KW-0812">Transmembrane</keyword>
<dbReference type="InterPro" id="IPR050495">
    <property type="entry name" value="ATG22/LtaA_families"/>
</dbReference>
<protein>
    <recommendedName>
        <fullName evidence="10">Autophagy-related protein</fullName>
    </recommendedName>
</protein>
<evidence type="ECO:0000256" key="3">
    <source>
        <dbReference type="ARBA" id="ARBA00022448"/>
    </source>
</evidence>
<dbReference type="EMBL" id="SEKV01000953">
    <property type="protein sequence ID" value="TFY52577.1"/>
    <property type="molecule type" value="Genomic_DNA"/>
</dbReference>
<proteinExistence type="inferred from homology"/>